<dbReference type="Proteomes" id="UP001281614">
    <property type="component" value="Unassembled WGS sequence"/>
</dbReference>
<keyword evidence="2" id="KW-0521">NADP</keyword>
<evidence type="ECO:0000313" key="6">
    <source>
        <dbReference type="Proteomes" id="UP001281614"/>
    </source>
</evidence>
<gene>
    <name evidence="5" type="ORF">CKAH01_09544</name>
</gene>
<dbReference type="Gene3D" id="3.40.50.720">
    <property type="entry name" value="NAD(P)-binding Rossmann-like Domain"/>
    <property type="match status" value="1"/>
</dbReference>
<dbReference type="SUPFAM" id="SSF51735">
    <property type="entry name" value="NAD(P)-binding Rossmann-fold domains"/>
    <property type="match status" value="1"/>
</dbReference>
<sequence length="311" mass="34151">MGVIAVAGGTGAMGRTIVEGLVRDGTHRVVILARKTNPEKEAEIGAPVVALDYSDADQISTVLEANSIDTVISTLNSSFGIESELNLIKAANQSTVTKRYVANMWGITYTPEEAKVFPVAEGKVQAIQALEASSLEWTCFLTGFLSDYFVMPRGKSYMTPLVVLVDMVHNVAVIPGSGSVPVVLTHSFDIPKFVIRALALDHWEKEMYIIGDRMTLNEVVALAEKVKGTKFSVTRDSMADLKAGRVTELPSHEAYYPYFPKEQMQGLLAFFGIMWESGKCNLQPAHTLNQMFPDIETTTVRELLELAWKGN</sequence>
<accession>A0AAD9XZG3</accession>
<name>A0AAD9XZG3_COLKA</name>
<evidence type="ECO:0000259" key="4">
    <source>
        <dbReference type="Pfam" id="PF05368"/>
    </source>
</evidence>
<dbReference type="EMBL" id="VYYT01000666">
    <property type="protein sequence ID" value="KAK2730430.1"/>
    <property type="molecule type" value="Genomic_DNA"/>
</dbReference>
<evidence type="ECO:0000256" key="2">
    <source>
        <dbReference type="ARBA" id="ARBA00022857"/>
    </source>
</evidence>
<comment type="similarity">
    <text evidence="1">Belongs to the NmrA-type oxidoreductase family. Isoflavone reductase subfamily.</text>
</comment>
<dbReference type="Gene3D" id="3.90.25.10">
    <property type="entry name" value="UDP-galactose 4-epimerase, domain 1"/>
    <property type="match status" value="1"/>
</dbReference>
<dbReference type="InterPro" id="IPR051609">
    <property type="entry name" value="NmrA/Isoflavone_reductase-like"/>
</dbReference>
<keyword evidence="3" id="KW-0560">Oxidoreductase</keyword>
<dbReference type="InterPro" id="IPR008030">
    <property type="entry name" value="NmrA-like"/>
</dbReference>
<keyword evidence="6" id="KW-1185">Reference proteome</keyword>
<proteinExistence type="inferred from homology"/>
<reference evidence="5" key="1">
    <citation type="submission" date="2023-02" db="EMBL/GenBank/DDBJ databases">
        <title>Colletotrichum kahawae CIFC_Que2 genome sequencing and assembly.</title>
        <authorList>
            <person name="Baroncelli R."/>
        </authorList>
    </citation>
    <scope>NUCLEOTIDE SEQUENCE</scope>
    <source>
        <strain evidence="5">CIFC_Que2</strain>
    </source>
</reference>
<dbReference type="GO" id="GO:0016491">
    <property type="term" value="F:oxidoreductase activity"/>
    <property type="evidence" value="ECO:0007669"/>
    <property type="project" value="UniProtKB-KW"/>
</dbReference>
<evidence type="ECO:0000256" key="3">
    <source>
        <dbReference type="ARBA" id="ARBA00023002"/>
    </source>
</evidence>
<dbReference type="PANTHER" id="PTHR47706:SF4">
    <property type="entry name" value="NMRA-LIKE DOMAIN-CONTAINING PROTEIN"/>
    <property type="match status" value="1"/>
</dbReference>
<evidence type="ECO:0000256" key="1">
    <source>
        <dbReference type="ARBA" id="ARBA00005725"/>
    </source>
</evidence>
<dbReference type="PANTHER" id="PTHR47706">
    <property type="entry name" value="NMRA-LIKE FAMILY PROTEIN"/>
    <property type="match status" value="1"/>
</dbReference>
<protein>
    <submittedName>
        <fullName evidence="5">Nmra-like family protein</fullName>
    </submittedName>
</protein>
<comment type="caution">
    <text evidence="5">The sequence shown here is derived from an EMBL/GenBank/DDBJ whole genome shotgun (WGS) entry which is preliminary data.</text>
</comment>
<dbReference type="InterPro" id="IPR036291">
    <property type="entry name" value="NAD(P)-bd_dom_sf"/>
</dbReference>
<dbReference type="AlphaFoldDB" id="A0AAD9XZG3"/>
<dbReference type="Pfam" id="PF05368">
    <property type="entry name" value="NmrA"/>
    <property type="match status" value="1"/>
</dbReference>
<evidence type="ECO:0000313" key="5">
    <source>
        <dbReference type="EMBL" id="KAK2730430.1"/>
    </source>
</evidence>
<organism evidence="5 6">
    <name type="scientific">Colletotrichum kahawae</name>
    <name type="common">Coffee berry disease fungus</name>
    <dbReference type="NCBI Taxonomy" id="34407"/>
    <lineage>
        <taxon>Eukaryota</taxon>
        <taxon>Fungi</taxon>
        <taxon>Dikarya</taxon>
        <taxon>Ascomycota</taxon>
        <taxon>Pezizomycotina</taxon>
        <taxon>Sordariomycetes</taxon>
        <taxon>Hypocreomycetidae</taxon>
        <taxon>Glomerellales</taxon>
        <taxon>Glomerellaceae</taxon>
        <taxon>Colletotrichum</taxon>
        <taxon>Colletotrichum gloeosporioides species complex</taxon>
    </lineage>
</organism>
<feature type="domain" description="NmrA-like" evidence="4">
    <location>
        <begin position="3"/>
        <end position="256"/>
    </location>
</feature>